<comment type="similarity">
    <text evidence="1">Belongs to the HipA Ser/Thr kinase family.</text>
</comment>
<evidence type="ECO:0000256" key="2">
    <source>
        <dbReference type="ARBA" id="ARBA00022679"/>
    </source>
</evidence>
<dbReference type="Pfam" id="PF07804">
    <property type="entry name" value="HipA_C"/>
    <property type="match status" value="1"/>
</dbReference>
<dbReference type="EMBL" id="CP013232">
    <property type="protein sequence ID" value="AMO94240.1"/>
    <property type="molecule type" value="Genomic_DNA"/>
</dbReference>
<name>A0A127P8U3_9BURK</name>
<dbReference type="OrthoDB" id="8555656at2"/>
<evidence type="ECO:0000313" key="5">
    <source>
        <dbReference type="EMBL" id="AMO94240.1"/>
    </source>
</evidence>
<gene>
    <name evidence="5" type="ORF">CFter6_1536</name>
</gene>
<dbReference type="InterPro" id="IPR012893">
    <property type="entry name" value="HipA-like_C"/>
</dbReference>
<proteinExistence type="inferred from homology"/>
<dbReference type="PATRIC" id="fig|158899.10.peg.1545"/>
<dbReference type="AlphaFoldDB" id="A0A127P8U3"/>
<accession>A0A127P8U3</accession>
<organism evidence="5">
    <name type="scientific">Collimonas fungivorans</name>
    <dbReference type="NCBI Taxonomy" id="158899"/>
    <lineage>
        <taxon>Bacteria</taxon>
        <taxon>Pseudomonadati</taxon>
        <taxon>Pseudomonadota</taxon>
        <taxon>Betaproteobacteria</taxon>
        <taxon>Burkholderiales</taxon>
        <taxon>Oxalobacteraceae</taxon>
        <taxon>Collimonas</taxon>
    </lineage>
</organism>
<dbReference type="Proteomes" id="UP000072421">
    <property type="component" value="Chromosome"/>
</dbReference>
<dbReference type="PANTHER" id="PTHR37419">
    <property type="entry name" value="SERINE/THREONINE-PROTEIN KINASE TOXIN HIPA"/>
    <property type="match status" value="1"/>
</dbReference>
<evidence type="ECO:0000256" key="3">
    <source>
        <dbReference type="ARBA" id="ARBA00022777"/>
    </source>
</evidence>
<evidence type="ECO:0000259" key="4">
    <source>
        <dbReference type="Pfam" id="PF07804"/>
    </source>
</evidence>
<dbReference type="RefSeq" id="WP_061539349.1">
    <property type="nucleotide sequence ID" value="NZ_CP013232.1"/>
</dbReference>
<evidence type="ECO:0000313" key="6">
    <source>
        <dbReference type="Proteomes" id="UP000072421"/>
    </source>
</evidence>
<keyword evidence="3" id="KW-0418">Kinase</keyword>
<reference evidence="5 6" key="1">
    <citation type="submission" date="2015-11" db="EMBL/GenBank/DDBJ databases">
        <title>Exploring the genomic traits of fungus-feeding bacterial genus Collimonas.</title>
        <authorList>
            <person name="Song C."/>
            <person name="Schmidt R."/>
            <person name="de Jager V."/>
            <person name="Krzyzanowska D."/>
            <person name="Jongedijk E."/>
            <person name="Cankar K."/>
            <person name="Beekwilder J."/>
            <person name="van Veen A."/>
            <person name="de Boer W."/>
            <person name="van Veen J.A."/>
            <person name="Garbeva P."/>
        </authorList>
    </citation>
    <scope>NUCLEOTIDE SEQUENCE [LARGE SCALE GENOMIC DNA]</scope>
    <source>
        <strain evidence="5 6">Ter6</strain>
    </source>
</reference>
<dbReference type="GO" id="GO:0004674">
    <property type="term" value="F:protein serine/threonine kinase activity"/>
    <property type="evidence" value="ECO:0007669"/>
    <property type="project" value="TreeGrafter"/>
</dbReference>
<dbReference type="PANTHER" id="PTHR37419:SF8">
    <property type="entry name" value="TOXIN YJJJ"/>
    <property type="match status" value="1"/>
</dbReference>
<dbReference type="InterPro" id="IPR052028">
    <property type="entry name" value="HipA_Ser/Thr_kinase"/>
</dbReference>
<dbReference type="Gene3D" id="1.10.1070.20">
    <property type="match status" value="1"/>
</dbReference>
<feature type="domain" description="HipA-like C-terminal" evidence="4">
    <location>
        <begin position="205"/>
        <end position="407"/>
    </location>
</feature>
<keyword evidence="2" id="KW-0808">Transferase</keyword>
<dbReference type="NCBIfam" id="NF007297">
    <property type="entry name" value="PRK09775.1"/>
    <property type="match status" value="1"/>
</dbReference>
<protein>
    <submittedName>
        <fullName evidence="5">HipA-like N-terminal domain protein</fullName>
    </submittedName>
</protein>
<sequence>MHTSLHADAIRLHLSGEPLSARQLADGLAVSQPTISRALTGLGDEVVWIAGRPVQYALRDAARGLPDIRIYRVDADGRIRPLGALIPVRSEGFVMRQENGKSLHSYGLPWWLFDMRPQGYLGRAYAARHGAELGLPEHVKLWSDTHVLRALLAHGHDLVGNLLLGDIARDRFLATPIPEPITEERKAEEYARLAIEAARGERPGSSAGGEQPKFTAYVTTPDRPRHVIVKFSELEESSVSERWRDLLLAEHLALNTLREAGIPAANTTIVEHGGQSFLEVERFDRIGALGRCALFSLSALDAEFVGAGNGNWPDIAKRLAASGQIRPKAADDAGLLWAFGCLIGNSDMHNGNLSFISEHGRPYEIAPAYDMTSMAFAPRTGGGLPDTLSEMALHSSVPNQTWQRAEQLARAFLIRITAAAGFSSRFAPCIAALENHVAVAAAKIKRLG</sequence>
<dbReference type="GO" id="GO:0005829">
    <property type="term" value="C:cytosol"/>
    <property type="evidence" value="ECO:0007669"/>
    <property type="project" value="TreeGrafter"/>
</dbReference>
<evidence type="ECO:0000256" key="1">
    <source>
        <dbReference type="ARBA" id="ARBA00010164"/>
    </source>
</evidence>